<feature type="domain" description="HTH tetR-type" evidence="5">
    <location>
        <begin position="12"/>
        <end position="73"/>
    </location>
</feature>
<keyword evidence="1" id="KW-0805">Transcription regulation</keyword>
<evidence type="ECO:0000313" key="7">
    <source>
        <dbReference type="Proteomes" id="UP001589810"/>
    </source>
</evidence>
<dbReference type="PANTHER" id="PTHR30055">
    <property type="entry name" value="HTH-TYPE TRANSCRIPTIONAL REGULATOR RUTR"/>
    <property type="match status" value="1"/>
</dbReference>
<name>A0ABV6MJ52_9PSEU</name>
<evidence type="ECO:0000259" key="5">
    <source>
        <dbReference type="PROSITE" id="PS50977"/>
    </source>
</evidence>
<keyword evidence="7" id="KW-1185">Reference proteome</keyword>
<sequence>MTVDQAAADRAAAIESAVLAATERLLAGGVSFAALSTQRVAAEAGVARSTLYLYFKEKNALLAPLTAALKDGSFDLMQRWTPAQPDALDRLTEALLGVIRHYRRQAHILRAVLEVAGHDAKIGQLWEDRLIPFQRLSQHWIEQAQAAGETAPDIDPATASQVIVYGGLRVITQQALAGHPDQDPTVARELAANQWYGAYRRPA</sequence>
<proteinExistence type="predicted"/>
<dbReference type="InterPro" id="IPR009057">
    <property type="entry name" value="Homeodomain-like_sf"/>
</dbReference>
<dbReference type="Proteomes" id="UP001589810">
    <property type="component" value="Unassembled WGS sequence"/>
</dbReference>
<dbReference type="InterPro" id="IPR036271">
    <property type="entry name" value="Tet_transcr_reg_TetR-rel_C_sf"/>
</dbReference>
<accession>A0ABV6MJ52</accession>
<evidence type="ECO:0000256" key="1">
    <source>
        <dbReference type="ARBA" id="ARBA00023015"/>
    </source>
</evidence>
<feature type="DNA-binding region" description="H-T-H motif" evidence="4">
    <location>
        <begin position="36"/>
        <end position="55"/>
    </location>
</feature>
<dbReference type="InterPro" id="IPR050109">
    <property type="entry name" value="HTH-type_TetR-like_transc_reg"/>
</dbReference>
<dbReference type="PROSITE" id="PS50977">
    <property type="entry name" value="HTH_TETR_2"/>
    <property type="match status" value="1"/>
</dbReference>
<dbReference type="SUPFAM" id="SSF48498">
    <property type="entry name" value="Tetracyclin repressor-like, C-terminal domain"/>
    <property type="match status" value="1"/>
</dbReference>
<dbReference type="SUPFAM" id="SSF46689">
    <property type="entry name" value="Homeodomain-like"/>
    <property type="match status" value="1"/>
</dbReference>
<dbReference type="Gene3D" id="1.10.10.60">
    <property type="entry name" value="Homeodomain-like"/>
    <property type="match status" value="1"/>
</dbReference>
<dbReference type="RefSeq" id="WP_273939092.1">
    <property type="nucleotide sequence ID" value="NZ_CP097263.1"/>
</dbReference>
<keyword evidence="3" id="KW-0804">Transcription</keyword>
<dbReference type="InterPro" id="IPR001647">
    <property type="entry name" value="HTH_TetR"/>
</dbReference>
<evidence type="ECO:0000256" key="4">
    <source>
        <dbReference type="PROSITE-ProRule" id="PRU00335"/>
    </source>
</evidence>
<comment type="caution">
    <text evidence="6">The sequence shown here is derived from an EMBL/GenBank/DDBJ whole genome shotgun (WGS) entry which is preliminary data.</text>
</comment>
<dbReference type="EMBL" id="JBHLUD010000001">
    <property type="protein sequence ID" value="MFC0540318.1"/>
    <property type="molecule type" value="Genomic_DNA"/>
</dbReference>
<gene>
    <name evidence="6" type="ORF">ACFFH7_02445</name>
</gene>
<evidence type="ECO:0000256" key="3">
    <source>
        <dbReference type="ARBA" id="ARBA00023163"/>
    </source>
</evidence>
<keyword evidence="2 4" id="KW-0238">DNA-binding</keyword>
<protein>
    <submittedName>
        <fullName evidence="6">TetR/AcrR family transcriptional regulator</fullName>
    </submittedName>
</protein>
<evidence type="ECO:0000313" key="6">
    <source>
        <dbReference type="EMBL" id="MFC0540318.1"/>
    </source>
</evidence>
<dbReference type="Gene3D" id="1.10.357.10">
    <property type="entry name" value="Tetracycline Repressor, domain 2"/>
    <property type="match status" value="1"/>
</dbReference>
<reference evidence="6 7" key="1">
    <citation type="submission" date="2024-09" db="EMBL/GenBank/DDBJ databases">
        <authorList>
            <person name="Sun Q."/>
            <person name="Mori K."/>
        </authorList>
    </citation>
    <scope>NUCLEOTIDE SEQUENCE [LARGE SCALE GENOMIC DNA]</scope>
    <source>
        <strain evidence="6 7">TBRC 1432</strain>
    </source>
</reference>
<organism evidence="6 7">
    <name type="scientific">Kutzneria chonburiensis</name>
    <dbReference type="NCBI Taxonomy" id="1483604"/>
    <lineage>
        <taxon>Bacteria</taxon>
        <taxon>Bacillati</taxon>
        <taxon>Actinomycetota</taxon>
        <taxon>Actinomycetes</taxon>
        <taxon>Pseudonocardiales</taxon>
        <taxon>Pseudonocardiaceae</taxon>
        <taxon>Kutzneria</taxon>
    </lineage>
</organism>
<dbReference type="Pfam" id="PF00440">
    <property type="entry name" value="TetR_N"/>
    <property type="match status" value="1"/>
</dbReference>
<dbReference type="PANTHER" id="PTHR30055:SF234">
    <property type="entry name" value="HTH-TYPE TRANSCRIPTIONAL REGULATOR BETI"/>
    <property type="match status" value="1"/>
</dbReference>
<evidence type="ECO:0000256" key="2">
    <source>
        <dbReference type="ARBA" id="ARBA00023125"/>
    </source>
</evidence>